<gene>
    <name evidence="2" type="ordered locus">XBJ1_0198</name>
</gene>
<sequence length="46" mass="5776">MQYFIEFYSNFIKKYFYSLYGFIYNEIFIHILLILSKFNTQYAILN</sequence>
<organism evidence="2 3">
    <name type="scientific">Xenorhabdus bovienii (strain SS-2004)</name>
    <name type="common">Xenorhabdus nematophila subsp. bovienii</name>
    <dbReference type="NCBI Taxonomy" id="406818"/>
    <lineage>
        <taxon>Bacteria</taxon>
        <taxon>Pseudomonadati</taxon>
        <taxon>Pseudomonadota</taxon>
        <taxon>Gammaproteobacteria</taxon>
        <taxon>Enterobacterales</taxon>
        <taxon>Morganellaceae</taxon>
        <taxon>Xenorhabdus</taxon>
    </lineage>
</organism>
<dbReference type="AlphaFoldDB" id="D3UYH1"/>
<accession>D3UYH1</accession>
<dbReference type="HOGENOM" id="CLU_3190717_0_0_6"/>
<keyword evidence="1" id="KW-0472">Membrane</keyword>
<dbReference type="EMBL" id="FN667741">
    <property type="protein sequence ID" value="CBJ79349.1"/>
    <property type="molecule type" value="Genomic_DNA"/>
</dbReference>
<reference evidence="2" key="1">
    <citation type="journal article" date="2011" name="PLoS ONE">
        <title>The entomopathogenic bacterial endosymbionts xenorhabdus and photorhabdus: convergent lifestyles from divergent genomes.</title>
        <authorList>
            <person name="Chaston J.M."/>
            <person name="Suen G."/>
            <person name="Tucker S.L."/>
            <person name="Andersen A.W."/>
            <person name="Bhasin A."/>
            <person name="Bode E."/>
            <person name="Bode H.B."/>
            <person name="Brachmann A.O."/>
            <person name="Cowles C.E."/>
            <person name="Cowles K.N."/>
            <person name="Darby C."/>
            <person name="de Leon L."/>
            <person name="Drace K."/>
            <person name="Du Z."/>
            <person name="Givaudan A."/>
            <person name="Herbert Tran E.E."/>
            <person name="Jewell K.A."/>
            <person name="Knack J.J."/>
            <person name="Krasomil-Osterfeld K.C."/>
            <person name="Kukor R."/>
            <person name="Lanois A."/>
            <person name="Latreille P."/>
            <person name="Leimgruber N.K."/>
            <person name="Lipke C.M."/>
            <person name="Liu R."/>
            <person name="Lu X."/>
            <person name="Martens E.C."/>
            <person name="Marri P.R."/>
            <person name="Medigue C."/>
            <person name="Menard M.L."/>
            <person name="Miller N.M."/>
            <person name="Morales-Soto N."/>
            <person name="Norton S."/>
            <person name="Ogier J.C."/>
            <person name="Orchard S.S."/>
            <person name="Park D."/>
            <person name="Park Y."/>
            <person name="Qurollo B.A."/>
            <person name="Sugar D.R."/>
            <person name="Richards G.R."/>
            <person name="Rouy Z."/>
            <person name="Slominski B."/>
            <person name="Slominski K."/>
            <person name="Snyder H."/>
            <person name="Tjaden B.C."/>
            <person name="van der Hoeven R."/>
            <person name="Welch R.D."/>
            <person name="Wheeler C."/>
            <person name="Xiang B."/>
            <person name="Barbazuk B."/>
            <person name="Gaudriault S."/>
            <person name="Goodner B."/>
            <person name="Slater S.C."/>
            <person name="Forst S."/>
            <person name="Goldman B.S."/>
            <person name="Goodrich-Blair H."/>
        </authorList>
    </citation>
    <scope>NUCLEOTIDE SEQUENCE [LARGE SCALE GENOMIC DNA]</scope>
    <source>
        <strain evidence="2">SS-2004</strain>
    </source>
</reference>
<name>D3UYH1_XENBS</name>
<evidence type="ECO:0000256" key="1">
    <source>
        <dbReference type="SAM" id="Phobius"/>
    </source>
</evidence>
<keyword evidence="1" id="KW-1133">Transmembrane helix</keyword>
<feature type="transmembrane region" description="Helical" evidence="1">
    <location>
        <begin position="15"/>
        <end position="35"/>
    </location>
</feature>
<keyword evidence="1" id="KW-0812">Transmembrane</keyword>
<protein>
    <submittedName>
        <fullName evidence="2">Uncharacterized protein</fullName>
    </submittedName>
</protein>
<dbReference type="Proteomes" id="UP000002045">
    <property type="component" value="Chromosome"/>
</dbReference>
<proteinExistence type="predicted"/>
<evidence type="ECO:0000313" key="3">
    <source>
        <dbReference type="Proteomes" id="UP000002045"/>
    </source>
</evidence>
<evidence type="ECO:0000313" key="2">
    <source>
        <dbReference type="EMBL" id="CBJ79349.1"/>
    </source>
</evidence>
<dbReference type="KEGG" id="xbo:XBJ1_0198"/>